<evidence type="ECO:0000313" key="2">
    <source>
        <dbReference type="Proteomes" id="UP000325315"/>
    </source>
</evidence>
<reference evidence="2" key="1">
    <citation type="journal article" date="2019" name="Plant Biotechnol. J.">
        <title>Genome sequencing of the Australian wild diploid species Gossypium australe highlights disease resistance and delayed gland morphogenesis.</title>
        <authorList>
            <person name="Cai Y."/>
            <person name="Cai X."/>
            <person name="Wang Q."/>
            <person name="Wang P."/>
            <person name="Zhang Y."/>
            <person name="Cai C."/>
            <person name="Xu Y."/>
            <person name="Wang K."/>
            <person name="Zhou Z."/>
            <person name="Wang C."/>
            <person name="Geng S."/>
            <person name="Li B."/>
            <person name="Dong Q."/>
            <person name="Hou Y."/>
            <person name="Wang H."/>
            <person name="Ai P."/>
            <person name="Liu Z."/>
            <person name="Yi F."/>
            <person name="Sun M."/>
            <person name="An G."/>
            <person name="Cheng J."/>
            <person name="Zhang Y."/>
            <person name="Shi Q."/>
            <person name="Xie Y."/>
            <person name="Shi X."/>
            <person name="Chang Y."/>
            <person name="Huang F."/>
            <person name="Chen Y."/>
            <person name="Hong S."/>
            <person name="Mi L."/>
            <person name="Sun Q."/>
            <person name="Zhang L."/>
            <person name="Zhou B."/>
            <person name="Peng R."/>
            <person name="Zhang X."/>
            <person name="Liu F."/>
        </authorList>
    </citation>
    <scope>NUCLEOTIDE SEQUENCE [LARGE SCALE GENOMIC DNA]</scope>
    <source>
        <strain evidence="2">cv. PA1801</strain>
    </source>
</reference>
<accession>A0A5B6VWM5</accession>
<organism evidence="1 2">
    <name type="scientific">Gossypium australe</name>
    <dbReference type="NCBI Taxonomy" id="47621"/>
    <lineage>
        <taxon>Eukaryota</taxon>
        <taxon>Viridiplantae</taxon>
        <taxon>Streptophyta</taxon>
        <taxon>Embryophyta</taxon>
        <taxon>Tracheophyta</taxon>
        <taxon>Spermatophyta</taxon>
        <taxon>Magnoliopsida</taxon>
        <taxon>eudicotyledons</taxon>
        <taxon>Gunneridae</taxon>
        <taxon>Pentapetalae</taxon>
        <taxon>rosids</taxon>
        <taxon>malvids</taxon>
        <taxon>Malvales</taxon>
        <taxon>Malvaceae</taxon>
        <taxon>Malvoideae</taxon>
        <taxon>Gossypium</taxon>
    </lineage>
</organism>
<dbReference type="AlphaFoldDB" id="A0A5B6VWM5"/>
<gene>
    <name evidence="1" type="ORF">EPI10_024324</name>
</gene>
<protein>
    <submittedName>
        <fullName evidence="1">Uncharacterized protein</fullName>
    </submittedName>
</protein>
<evidence type="ECO:0000313" key="1">
    <source>
        <dbReference type="EMBL" id="KAA3473989.1"/>
    </source>
</evidence>
<sequence>MSTHFLPICKDYSLQKLARDSEVALGVHINYYRSRSPFYISILEEFARVARWSFGFLLCLPSTV</sequence>
<keyword evidence="2" id="KW-1185">Reference proteome</keyword>
<dbReference type="Proteomes" id="UP000325315">
    <property type="component" value="Unassembled WGS sequence"/>
</dbReference>
<comment type="caution">
    <text evidence="1">The sequence shown here is derived from an EMBL/GenBank/DDBJ whole genome shotgun (WGS) entry which is preliminary data.</text>
</comment>
<name>A0A5B6VWM5_9ROSI</name>
<proteinExistence type="predicted"/>
<dbReference type="EMBL" id="SMMG02000005">
    <property type="protein sequence ID" value="KAA3473989.1"/>
    <property type="molecule type" value="Genomic_DNA"/>
</dbReference>